<reference evidence="3" key="1">
    <citation type="journal article" date="2017" name="Genome Biol.">
        <title>Comparative genomics reveals high biological diversity and specific adaptations in the industrially and medically important fungal genus Aspergillus.</title>
        <authorList>
            <person name="de Vries R.P."/>
            <person name="Riley R."/>
            <person name="Wiebenga A."/>
            <person name="Aguilar-Osorio G."/>
            <person name="Amillis S."/>
            <person name="Uchima C.A."/>
            <person name="Anderluh G."/>
            <person name="Asadollahi M."/>
            <person name="Askin M."/>
            <person name="Barry K."/>
            <person name="Battaglia E."/>
            <person name="Bayram O."/>
            <person name="Benocci T."/>
            <person name="Braus-Stromeyer S.A."/>
            <person name="Caldana C."/>
            <person name="Canovas D."/>
            <person name="Cerqueira G.C."/>
            <person name="Chen F."/>
            <person name="Chen W."/>
            <person name="Choi C."/>
            <person name="Clum A."/>
            <person name="Dos Santos R.A."/>
            <person name="Damasio A.R."/>
            <person name="Diallinas G."/>
            <person name="Emri T."/>
            <person name="Fekete E."/>
            <person name="Flipphi M."/>
            <person name="Freyberg S."/>
            <person name="Gallo A."/>
            <person name="Gournas C."/>
            <person name="Habgood R."/>
            <person name="Hainaut M."/>
            <person name="Harispe M.L."/>
            <person name="Henrissat B."/>
            <person name="Hilden K.S."/>
            <person name="Hope R."/>
            <person name="Hossain A."/>
            <person name="Karabika E."/>
            <person name="Karaffa L."/>
            <person name="Karanyi Z."/>
            <person name="Krasevec N."/>
            <person name="Kuo A."/>
            <person name="Kusch H."/>
            <person name="LaButti K."/>
            <person name="Lagendijk E.L."/>
            <person name="Lapidus A."/>
            <person name="Levasseur A."/>
            <person name="Lindquist E."/>
            <person name="Lipzen A."/>
            <person name="Logrieco A.F."/>
            <person name="MacCabe A."/>
            <person name="Maekelae M.R."/>
            <person name="Malavazi I."/>
            <person name="Melin P."/>
            <person name="Meyer V."/>
            <person name="Mielnichuk N."/>
            <person name="Miskei M."/>
            <person name="Molnar A.P."/>
            <person name="Mule G."/>
            <person name="Ngan C.Y."/>
            <person name="Orejas M."/>
            <person name="Orosz E."/>
            <person name="Ouedraogo J.P."/>
            <person name="Overkamp K.M."/>
            <person name="Park H.-S."/>
            <person name="Perrone G."/>
            <person name="Piumi F."/>
            <person name="Punt P.J."/>
            <person name="Ram A.F."/>
            <person name="Ramon A."/>
            <person name="Rauscher S."/>
            <person name="Record E."/>
            <person name="Riano-Pachon D.M."/>
            <person name="Robert V."/>
            <person name="Roehrig J."/>
            <person name="Ruller R."/>
            <person name="Salamov A."/>
            <person name="Salih N.S."/>
            <person name="Samson R.A."/>
            <person name="Sandor E."/>
            <person name="Sanguinetti M."/>
            <person name="Schuetze T."/>
            <person name="Sepcic K."/>
            <person name="Shelest E."/>
            <person name="Sherlock G."/>
            <person name="Sophianopoulou V."/>
            <person name="Squina F.M."/>
            <person name="Sun H."/>
            <person name="Susca A."/>
            <person name="Todd R.B."/>
            <person name="Tsang A."/>
            <person name="Unkles S.E."/>
            <person name="van de Wiele N."/>
            <person name="van Rossen-Uffink D."/>
            <person name="Oliveira J.V."/>
            <person name="Vesth T.C."/>
            <person name="Visser J."/>
            <person name="Yu J.-H."/>
            <person name="Zhou M."/>
            <person name="Andersen M.R."/>
            <person name="Archer D.B."/>
            <person name="Baker S.E."/>
            <person name="Benoit I."/>
            <person name="Brakhage A.A."/>
            <person name="Braus G.H."/>
            <person name="Fischer R."/>
            <person name="Frisvad J.C."/>
            <person name="Goldman G.H."/>
            <person name="Houbraken J."/>
            <person name="Oakley B."/>
            <person name="Pocsi I."/>
            <person name="Scazzocchio C."/>
            <person name="Seiboth B."/>
            <person name="vanKuyk P.A."/>
            <person name="Wortman J."/>
            <person name="Dyer P.S."/>
            <person name="Grigoriev I.V."/>
        </authorList>
    </citation>
    <scope>NUCLEOTIDE SEQUENCE [LARGE SCALE GENOMIC DNA]</scope>
    <source>
        <strain evidence="3">CBS 506.65</strain>
    </source>
</reference>
<evidence type="ECO:0000256" key="1">
    <source>
        <dbReference type="SAM" id="MobiDB-lite"/>
    </source>
</evidence>
<evidence type="ECO:0000313" key="2">
    <source>
        <dbReference type="EMBL" id="OJJ43247.1"/>
    </source>
</evidence>
<proteinExistence type="predicted"/>
<accession>A0A1L9S7X5</accession>
<sequence length="157" mass="16673">MPMNWDAQANAKLLVAILHTAKPKLDLAALAEWMGPECTDRAVSNQITKLRAMAKGTGITDSSSATSTPTKNQGEGAPKRKRATPKYKGKKGMDADSTASSPEGVMSSSTTPIKADKDGELSPCVKKAKMEGFQRKLADIPEHADELEGEDLLMGTA</sequence>
<dbReference type="GeneID" id="34613911"/>
<name>A0A1L9S7X5_9EURO</name>
<feature type="compositionally biased region" description="Basic residues" evidence="1">
    <location>
        <begin position="79"/>
        <end position="90"/>
    </location>
</feature>
<dbReference type="VEuPathDB" id="FungiDB:ASPZODRAFT_19651"/>
<keyword evidence="3" id="KW-1185">Reference proteome</keyword>
<dbReference type="AlphaFoldDB" id="A0A1L9S7X5"/>
<dbReference type="OrthoDB" id="5418867at2759"/>
<protein>
    <submittedName>
        <fullName evidence="2">Uncharacterized protein</fullName>
    </submittedName>
</protein>
<dbReference type="EMBL" id="KV878353">
    <property type="protein sequence ID" value="OJJ43247.1"/>
    <property type="molecule type" value="Genomic_DNA"/>
</dbReference>
<dbReference type="STRING" id="1073090.A0A1L9S7X5"/>
<dbReference type="RefSeq" id="XP_022577757.1">
    <property type="nucleotide sequence ID" value="XM_022727447.1"/>
</dbReference>
<evidence type="ECO:0000313" key="3">
    <source>
        <dbReference type="Proteomes" id="UP000184188"/>
    </source>
</evidence>
<feature type="region of interest" description="Disordered" evidence="1">
    <location>
        <begin position="54"/>
        <end position="120"/>
    </location>
</feature>
<organism evidence="2 3">
    <name type="scientific">Penicilliopsis zonata CBS 506.65</name>
    <dbReference type="NCBI Taxonomy" id="1073090"/>
    <lineage>
        <taxon>Eukaryota</taxon>
        <taxon>Fungi</taxon>
        <taxon>Dikarya</taxon>
        <taxon>Ascomycota</taxon>
        <taxon>Pezizomycotina</taxon>
        <taxon>Eurotiomycetes</taxon>
        <taxon>Eurotiomycetidae</taxon>
        <taxon>Eurotiales</taxon>
        <taxon>Aspergillaceae</taxon>
        <taxon>Penicilliopsis</taxon>
    </lineage>
</organism>
<dbReference type="Proteomes" id="UP000184188">
    <property type="component" value="Unassembled WGS sequence"/>
</dbReference>
<feature type="compositionally biased region" description="Polar residues" evidence="1">
    <location>
        <begin position="59"/>
        <end position="73"/>
    </location>
</feature>
<gene>
    <name evidence="2" type="ORF">ASPZODRAFT_19651</name>
</gene>
<feature type="compositionally biased region" description="Polar residues" evidence="1">
    <location>
        <begin position="97"/>
        <end position="112"/>
    </location>
</feature>